<gene>
    <name evidence="2" type="ORF">BEN76_03070</name>
</gene>
<keyword evidence="1" id="KW-1133">Transmembrane helix</keyword>
<dbReference type="EMBL" id="CP016896">
    <property type="protein sequence ID" value="APV35057.1"/>
    <property type="molecule type" value="Genomic_DNA"/>
</dbReference>
<name>A0A1P8EFS1_9GAMM</name>
<evidence type="ECO:0000256" key="1">
    <source>
        <dbReference type="SAM" id="Phobius"/>
    </source>
</evidence>
<dbReference type="AlphaFoldDB" id="A0A1P8EFS1"/>
<proteinExistence type="predicted"/>
<feature type="transmembrane region" description="Helical" evidence="1">
    <location>
        <begin position="52"/>
        <end position="70"/>
    </location>
</feature>
<evidence type="ECO:0008006" key="4">
    <source>
        <dbReference type="Google" id="ProtNLM"/>
    </source>
</evidence>
<keyword evidence="1" id="KW-0472">Membrane</keyword>
<reference evidence="2 3" key="1">
    <citation type="submission" date="2016-08" db="EMBL/GenBank/DDBJ databases">
        <title>Complete genome sequence of Acinetobacter baylyi strain GFJ2.</title>
        <authorList>
            <person name="Tabata M."/>
            <person name="Kuboki S."/>
            <person name="Gibu N."/>
            <person name="Kinouchi Y."/>
            <person name="Vangnai A."/>
            <person name="Kasai D."/>
            <person name="Fukuda M."/>
        </authorList>
    </citation>
    <scope>NUCLEOTIDE SEQUENCE [LARGE SCALE GENOMIC DNA]</scope>
    <source>
        <strain evidence="2 3">GFJ2</strain>
    </source>
</reference>
<dbReference type="RefSeq" id="WP_076032217.1">
    <property type="nucleotide sequence ID" value="NZ_CP016896.1"/>
</dbReference>
<dbReference type="Proteomes" id="UP000185674">
    <property type="component" value="Chromosome"/>
</dbReference>
<feature type="transmembrane region" description="Helical" evidence="1">
    <location>
        <begin position="12"/>
        <end position="32"/>
    </location>
</feature>
<protein>
    <recommendedName>
        <fullName evidence="4">DUF4760 domain-containing protein</fullName>
    </recommendedName>
</protein>
<dbReference type="STRING" id="487316.BEN76_03070"/>
<evidence type="ECO:0000313" key="2">
    <source>
        <dbReference type="EMBL" id="APV35057.1"/>
    </source>
</evidence>
<keyword evidence="1" id="KW-0812">Transmembrane</keyword>
<dbReference type="KEGG" id="asol:BEN76_03070"/>
<accession>A0A1P8EFS1</accession>
<organism evidence="2 3">
    <name type="scientific">Acinetobacter soli</name>
    <dbReference type="NCBI Taxonomy" id="487316"/>
    <lineage>
        <taxon>Bacteria</taxon>
        <taxon>Pseudomonadati</taxon>
        <taxon>Pseudomonadota</taxon>
        <taxon>Gammaproteobacteria</taxon>
        <taxon>Moraxellales</taxon>
        <taxon>Moraxellaceae</taxon>
        <taxon>Acinetobacter</taxon>
    </lineage>
</organism>
<sequence>MAKKTLEEKIKLVFWWALGLTILYFLIGAWLISDGPKFDPTKTYNLLKDTLTLTAAFLAPVAAFVLFTDWRREHGDKRNEELVFSTLQRIDTKSNEVRSVINMVNQEFQENGPEMIDLFSSKIINFKQELVIELGILEKSRDFFDDEAFLNAATAFCQNQIEMLDSLGQLFNSSENLDNCRTSPTSQEDIEWALRFYERSEGEFLPKAEEYLNGFNEHLIRLKDLAKPYKI</sequence>
<evidence type="ECO:0000313" key="3">
    <source>
        <dbReference type="Proteomes" id="UP000185674"/>
    </source>
</evidence>